<sequence>MSLYQQDPTLGSLTVGEIDAAFADSGFRDGLPGPPDPQLAECGVDSTSTAPPSEAPTQPHSWPSNGSSSSYPSFIHPEASHFDFDFNFNVDPSGPPFNLSVPVSPLSFVPELPEVPVPDTASNASWINVLKNIDPRLLRQALSITDSSESTLQAVIIADPLGPSFAPPQASAFVPHGPPQVPISVFSSSASSVSTSSSSKARVPLGRRKGNVTQIYAEGKRMEKGCTLCVAAGDPQSRSERPLGG</sequence>
<feature type="compositionally biased region" description="Low complexity" evidence="1">
    <location>
        <begin position="59"/>
        <end position="70"/>
    </location>
</feature>
<evidence type="ECO:0000313" key="3">
    <source>
        <dbReference type="Proteomes" id="UP001164286"/>
    </source>
</evidence>
<dbReference type="RefSeq" id="XP_052946979.1">
    <property type="nucleotide sequence ID" value="XM_053088450.1"/>
</dbReference>
<dbReference type="AlphaFoldDB" id="A0AA38H9Z0"/>
<dbReference type="GeneID" id="77727655"/>
<reference evidence="2" key="1">
    <citation type="journal article" date="2022" name="G3 (Bethesda)">
        <title>High quality genome of the basidiomycete yeast Dioszegia hungarica PDD-24b-2 isolated from cloud water.</title>
        <authorList>
            <person name="Jarrige D."/>
            <person name="Haridas S."/>
            <person name="Bleykasten-Grosshans C."/>
            <person name="Joly M."/>
            <person name="Nadalig T."/>
            <person name="Sancelme M."/>
            <person name="Vuilleumier S."/>
            <person name="Grigoriev I.V."/>
            <person name="Amato P."/>
            <person name="Bringel F."/>
        </authorList>
    </citation>
    <scope>NUCLEOTIDE SEQUENCE</scope>
    <source>
        <strain evidence="2">PDD-24b-2</strain>
    </source>
</reference>
<evidence type="ECO:0000313" key="2">
    <source>
        <dbReference type="EMBL" id="KAI9637202.1"/>
    </source>
</evidence>
<evidence type="ECO:0000256" key="1">
    <source>
        <dbReference type="SAM" id="MobiDB-lite"/>
    </source>
</evidence>
<accession>A0AA38H9Z0</accession>
<dbReference type="EMBL" id="JAKWFO010000004">
    <property type="protein sequence ID" value="KAI9637202.1"/>
    <property type="molecule type" value="Genomic_DNA"/>
</dbReference>
<protein>
    <submittedName>
        <fullName evidence="2">Uncharacterized protein</fullName>
    </submittedName>
</protein>
<keyword evidence="3" id="KW-1185">Reference proteome</keyword>
<feature type="region of interest" description="Disordered" evidence="1">
    <location>
        <begin position="25"/>
        <end position="70"/>
    </location>
</feature>
<comment type="caution">
    <text evidence="2">The sequence shown here is derived from an EMBL/GenBank/DDBJ whole genome shotgun (WGS) entry which is preliminary data.</text>
</comment>
<proteinExistence type="predicted"/>
<dbReference type="Proteomes" id="UP001164286">
    <property type="component" value="Unassembled WGS sequence"/>
</dbReference>
<name>A0AA38H9Z0_9TREE</name>
<organism evidence="2 3">
    <name type="scientific">Dioszegia hungarica</name>
    <dbReference type="NCBI Taxonomy" id="4972"/>
    <lineage>
        <taxon>Eukaryota</taxon>
        <taxon>Fungi</taxon>
        <taxon>Dikarya</taxon>
        <taxon>Basidiomycota</taxon>
        <taxon>Agaricomycotina</taxon>
        <taxon>Tremellomycetes</taxon>
        <taxon>Tremellales</taxon>
        <taxon>Bulleribasidiaceae</taxon>
        <taxon>Dioszegia</taxon>
    </lineage>
</organism>
<gene>
    <name evidence="2" type="ORF">MKK02DRAFT_32097</name>
</gene>
<feature type="compositionally biased region" description="Polar residues" evidence="1">
    <location>
        <begin position="45"/>
        <end position="58"/>
    </location>
</feature>